<comment type="caution">
    <text evidence="2">The sequence shown here is derived from an EMBL/GenBank/DDBJ whole genome shotgun (WGS) entry which is preliminary data.</text>
</comment>
<dbReference type="AlphaFoldDB" id="A0A7X2HBA7"/>
<evidence type="ECO:0000313" key="2">
    <source>
        <dbReference type="EMBL" id="MRN56951.1"/>
    </source>
</evidence>
<feature type="transmembrane region" description="Helical" evidence="1">
    <location>
        <begin position="153"/>
        <end position="178"/>
    </location>
</feature>
<evidence type="ECO:0000256" key="1">
    <source>
        <dbReference type="SAM" id="Phobius"/>
    </source>
</evidence>
<dbReference type="Proteomes" id="UP000463051">
    <property type="component" value="Unassembled WGS sequence"/>
</dbReference>
<feature type="transmembrane region" description="Helical" evidence="1">
    <location>
        <begin position="185"/>
        <end position="205"/>
    </location>
</feature>
<reference evidence="2 3" key="1">
    <citation type="submission" date="2019-11" db="EMBL/GenBank/DDBJ databases">
        <title>Paenibacillus monticola sp. nov., a novel PGPR strain isolated from mountain sample in China.</title>
        <authorList>
            <person name="Zhao Q."/>
            <person name="Li H.-P."/>
            <person name="Zhang J.-L."/>
        </authorList>
    </citation>
    <scope>NUCLEOTIDE SEQUENCE [LARGE SCALE GENOMIC DNA]</scope>
    <source>
        <strain evidence="2 3">LC-T2</strain>
    </source>
</reference>
<evidence type="ECO:0000313" key="3">
    <source>
        <dbReference type="Proteomes" id="UP000463051"/>
    </source>
</evidence>
<name>A0A7X2HBA7_9BACL</name>
<protein>
    <submittedName>
        <fullName evidence="2">ABC transporter permease subunit</fullName>
    </submittedName>
</protein>
<gene>
    <name evidence="2" type="ORF">GJB61_28785</name>
</gene>
<feature type="transmembrane region" description="Helical" evidence="1">
    <location>
        <begin position="21"/>
        <end position="42"/>
    </location>
</feature>
<dbReference type="GO" id="GO:0005886">
    <property type="term" value="C:plasma membrane"/>
    <property type="evidence" value="ECO:0007669"/>
    <property type="project" value="UniProtKB-SubCell"/>
</dbReference>
<dbReference type="RefSeq" id="WP_154122457.1">
    <property type="nucleotide sequence ID" value="NZ_WJXB01000018.1"/>
</dbReference>
<sequence length="257" mass="27325">MKSVWVFYQKEMLELLRSYKLLWIPVVFIILGIMQPLTTYYMPEILKASGNVPPGLLEGYVIPGAATVMAQALGQYGSMGMLVLALATMNSLSGERYSGTVEMVLVRPLTPATLVIAKWAALLTLLMIALGLGAIAAGYYIEQLIGSLSWSTVLAAASIYGLWLLCAVSMTLLFSAFLRAPVAAFLGLLLTAGLALAHSLLPSWLDWTPAALPDLSAQVLLQAGSVSLVGPCLSAGILILICMGGASLLIRRNILPN</sequence>
<accession>A0A7X2HBA7</accession>
<dbReference type="GO" id="GO:0140359">
    <property type="term" value="F:ABC-type transporter activity"/>
    <property type="evidence" value="ECO:0007669"/>
    <property type="project" value="InterPro"/>
</dbReference>
<dbReference type="Pfam" id="PF12679">
    <property type="entry name" value="ABC2_membrane_2"/>
    <property type="match status" value="1"/>
</dbReference>
<keyword evidence="1" id="KW-0472">Membrane</keyword>
<dbReference type="EMBL" id="WJXB01000018">
    <property type="protein sequence ID" value="MRN56951.1"/>
    <property type="molecule type" value="Genomic_DNA"/>
</dbReference>
<feature type="transmembrane region" description="Helical" evidence="1">
    <location>
        <begin position="225"/>
        <end position="250"/>
    </location>
</feature>
<keyword evidence="3" id="KW-1185">Reference proteome</keyword>
<feature type="transmembrane region" description="Helical" evidence="1">
    <location>
        <begin position="119"/>
        <end position="141"/>
    </location>
</feature>
<proteinExistence type="predicted"/>
<keyword evidence="1" id="KW-0812">Transmembrane</keyword>
<keyword evidence="1" id="KW-1133">Transmembrane helix</keyword>
<feature type="transmembrane region" description="Helical" evidence="1">
    <location>
        <begin position="62"/>
        <end position="87"/>
    </location>
</feature>
<organism evidence="2 3">
    <name type="scientific">Paenibacillus monticola</name>
    <dbReference type="NCBI Taxonomy" id="2666075"/>
    <lineage>
        <taxon>Bacteria</taxon>
        <taxon>Bacillati</taxon>
        <taxon>Bacillota</taxon>
        <taxon>Bacilli</taxon>
        <taxon>Bacillales</taxon>
        <taxon>Paenibacillaceae</taxon>
        <taxon>Paenibacillus</taxon>
    </lineage>
</organism>